<feature type="domain" description="Histidine kinase" evidence="8">
    <location>
        <begin position="886"/>
        <end position="1096"/>
    </location>
</feature>
<dbReference type="Proteomes" id="UP001265700">
    <property type="component" value="Unassembled WGS sequence"/>
</dbReference>
<evidence type="ECO:0000256" key="6">
    <source>
        <dbReference type="SAM" id="Coils"/>
    </source>
</evidence>
<dbReference type="InterPro" id="IPR001610">
    <property type="entry name" value="PAC"/>
</dbReference>
<keyword evidence="11" id="KW-1185">Reference proteome</keyword>
<dbReference type="Pfam" id="PF13188">
    <property type="entry name" value="PAS_8"/>
    <property type="match status" value="1"/>
</dbReference>
<dbReference type="PANTHER" id="PTHR43304">
    <property type="entry name" value="PHYTOCHROME-LIKE PROTEIN CPH1"/>
    <property type="match status" value="1"/>
</dbReference>
<keyword evidence="4" id="KW-0808">Transferase</keyword>
<keyword evidence="5" id="KW-0418">Kinase</keyword>
<dbReference type="EC" id="2.7.13.3" evidence="2"/>
<dbReference type="InterPro" id="IPR036890">
    <property type="entry name" value="HATPase_C_sf"/>
</dbReference>
<dbReference type="InterPro" id="IPR005467">
    <property type="entry name" value="His_kinase_dom"/>
</dbReference>
<evidence type="ECO:0000259" key="8">
    <source>
        <dbReference type="PROSITE" id="PS50109"/>
    </source>
</evidence>
<dbReference type="CDD" id="cd00130">
    <property type="entry name" value="PAS"/>
    <property type="match status" value="2"/>
</dbReference>
<dbReference type="PRINTS" id="PR00344">
    <property type="entry name" value="BCTRLSENSOR"/>
</dbReference>
<dbReference type="InterPro" id="IPR052162">
    <property type="entry name" value="Sensor_kinase/Photoreceptor"/>
</dbReference>
<evidence type="ECO:0000256" key="3">
    <source>
        <dbReference type="ARBA" id="ARBA00022553"/>
    </source>
</evidence>
<dbReference type="SMART" id="SM00387">
    <property type="entry name" value="HATPase_c"/>
    <property type="match status" value="1"/>
</dbReference>
<reference evidence="10 11" key="1">
    <citation type="submission" date="2023-07" db="EMBL/GenBank/DDBJ databases">
        <title>Sorghum-associated microbial communities from plants grown in Nebraska, USA.</title>
        <authorList>
            <person name="Schachtman D."/>
        </authorList>
    </citation>
    <scope>NUCLEOTIDE SEQUENCE [LARGE SCALE GENOMIC DNA]</scope>
    <source>
        <strain evidence="10 11">4249</strain>
    </source>
</reference>
<evidence type="ECO:0000313" key="10">
    <source>
        <dbReference type="EMBL" id="MDR7150149.1"/>
    </source>
</evidence>
<dbReference type="Pfam" id="PF08447">
    <property type="entry name" value="PAS_3"/>
    <property type="match status" value="3"/>
</dbReference>
<dbReference type="RefSeq" id="WP_310315404.1">
    <property type="nucleotide sequence ID" value="NZ_JAVDWU010000004.1"/>
</dbReference>
<sequence length="1105" mass="122566">MSSWPSKPSGEKPASQRERDPGSIAGGLTASYEEVFALVPVACAIVRLSDGLILAVNDEWCALVGIPRASALGNTTTQLGLWRDDEQRSAYLPHRDDTSRIYVLRAANGMRKMIRIRTRVLRTPGAELLVTSLTEVSEEAAVRTDLQRALEELSRTNLALRARIELHHEIELLAQVGAWTNEAGKEQVTWSEGLHAITGWPRRFALDKKTARSGIHPDDLPTWLQAREAMDGRSVDFRWITMQGQTRWLRSRMGRSRVPGNPETDFGVVQDISAEIEARQALQAQLDLLNEIAQRVPGVMYQVHRRPDGQTEVTFLSDQAEQMLELGPHEHKTDPRALFARAHSEDLPRLLSDLDRCASLGLNLRENYRVCLPSGAERWFRFEASPRNEPDGSVLWHGYVADVTDERNARAAMERQQQLLQAVSTAMSLYISSDGKTEVFGRLLESIGEVVGPTASFLAETTASTHGALDRPTRLEGVFMGTAGRPQPFRLEDAPTLDLLAGGSAVVLPPSHPCHAALRQGSPTDDPLVLVPLLAQLELIGLIGLQHPDPDAVTRELGFLEPLIRTAAQMLLAWQIQSERASTLKRLAETSEQLTTQRRALQVVLDSMAQGLAKLDANERISFYNRRMVELLDVPDAFMASGPTHAQVAEFLARRGDFGEDYELVDPGARAYVQSPGGVEAPEVYLRKTRSGRYLEVGTRALPEGGAIRTITDVTPYMATQQELAAERQRLAWILEATRTGTWENHIGSDDLKINSRWAEMVGYTLDELGEVTNATWEQLVHPDDLVLAEAARSDHIAGRTPFYECDIRMRHKQGHWVWINTRGRVHRRASDGKPLYMSGTHIDISDRVKAQETVNRLNENLERLVADRTRNLERTLRDMEAIAYSIAHDLRTPLRSVNGFAAVLLESEAKRLSEAGADSVARIVGSSARMGQMLTEMLDVLAVVRAEISGENIDMHTLAVCIEHELGLRAAGVDLRLDPVPHAIGDQKLIKQALRNLMDNAWKYARHRDPPRVHLGFDAARGAYFVRDNGIGFDMTQAPKLFGLFQRLHGDPTVPGLGIGLAITARIIERHGGRIWAEATPGEGATFWFSLPMDAGQTGMPDAA</sequence>
<feature type="domain" description="PAC" evidence="9">
    <location>
        <begin position="804"/>
        <end position="857"/>
    </location>
</feature>
<evidence type="ECO:0000256" key="4">
    <source>
        <dbReference type="ARBA" id="ARBA00022679"/>
    </source>
</evidence>
<dbReference type="SUPFAM" id="SSF55874">
    <property type="entry name" value="ATPase domain of HSP90 chaperone/DNA topoisomerase II/histidine kinase"/>
    <property type="match status" value="1"/>
</dbReference>
<dbReference type="InterPro" id="IPR003594">
    <property type="entry name" value="HATPase_dom"/>
</dbReference>
<dbReference type="SMART" id="SM00388">
    <property type="entry name" value="HisKA"/>
    <property type="match status" value="1"/>
</dbReference>
<dbReference type="PROSITE" id="PS50109">
    <property type="entry name" value="HIS_KIN"/>
    <property type="match status" value="1"/>
</dbReference>
<dbReference type="Pfam" id="PF12860">
    <property type="entry name" value="PAS_7"/>
    <property type="match status" value="1"/>
</dbReference>
<protein>
    <recommendedName>
        <fullName evidence="2">histidine kinase</fullName>
        <ecNumber evidence="2">2.7.13.3</ecNumber>
    </recommendedName>
</protein>
<dbReference type="SUPFAM" id="SSF55785">
    <property type="entry name" value="PYP-like sensor domain (PAS domain)"/>
    <property type="match status" value="5"/>
</dbReference>
<feature type="domain" description="PAC" evidence="9">
    <location>
        <begin position="364"/>
        <end position="415"/>
    </location>
</feature>
<dbReference type="Gene3D" id="3.30.450.20">
    <property type="entry name" value="PAS domain"/>
    <property type="match status" value="5"/>
</dbReference>
<dbReference type="NCBIfam" id="TIGR00229">
    <property type="entry name" value="sensory_box"/>
    <property type="match status" value="1"/>
</dbReference>
<dbReference type="InterPro" id="IPR000014">
    <property type="entry name" value="PAS"/>
</dbReference>
<dbReference type="Gene3D" id="3.30.565.10">
    <property type="entry name" value="Histidine kinase-like ATPase, C-terminal domain"/>
    <property type="match status" value="1"/>
</dbReference>
<organism evidence="10 11">
    <name type="scientific">Hydrogenophaga palleronii</name>
    <dbReference type="NCBI Taxonomy" id="65655"/>
    <lineage>
        <taxon>Bacteria</taxon>
        <taxon>Pseudomonadati</taxon>
        <taxon>Pseudomonadota</taxon>
        <taxon>Betaproteobacteria</taxon>
        <taxon>Burkholderiales</taxon>
        <taxon>Comamonadaceae</taxon>
        <taxon>Hydrogenophaga</taxon>
    </lineage>
</organism>
<proteinExistence type="predicted"/>
<keyword evidence="3" id="KW-0597">Phosphoprotein</keyword>
<dbReference type="PROSITE" id="PS50113">
    <property type="entry name" value="PAC"/>
    <property type="match status" value="2"/>
</dbReference>
<feature type="coiled-coil region" evidence="6">
    <location>
        <begin position="848"/>
        <end position="879"/>
    </location>
</feature>
<dbReference type="SMART" id="SM00091">
    <property type="entry name" value="PAS"/>
    <property type="match status" value="5"/>
</dbReference>
<keyword evidence="6" id="KW-0175">Coiled coil</keyword>
<evidence type="ECO:0000256" key="5">
    <source>
        <dbReference type="ARBA" id="ARBA00022777"/>
    </source>
</evidence>
<evidence type="ECO:0000259" key="9">
    <source>
        <dbReference type="PROSITE" id="PS50113"/>
    </source>
</evidence>
<dbReference type="InterPro" id="IPR003661">
    <property type="entry name" value="HisK_dim/P_dom"/>
</dbReference>
<dbReference type="InterPro" id="IPR035965">
    <property type="entry name" value="PAS-like_dom_sf"/>
</dbReference>
<gene>
    <name evidence="10" type="ORF">J2W49_002107</name>
</gene>
<dbReference type="Pfam" id="PF02518">
    <property type="entry name" value="HATPase_c"/>
    <property type="match status" value="1"/>
</dbReference>
<evidence type="ECO:0000256" key="7">
    <source>
        <dbReference type="SAM" id="MobiDB-lite"/>
    </source>
</evidence>
<dbReference type="EMBL" id="JAVDWU010000004">
    <property type="protein sequence ID" value="MDR7150149.1"/>
    <property type="molecule type" value="Genomic_DNA"/>
</dbReference>
<dbReference type="SMART" id="SM00086">
    <property type="entry name" value="PAC"/>
    <property type="match status" value="3"/>
</dbReference>
<evidence type="ECO:0000256" key="2">
    <source>
        <dbReference type="ARBA" id="ARBA00012438"/>
    </source>
</evidence>
<comment type="catalytic activity">
    <reaction evidence="1">
        <text>ATP + protein L-histidine = ADP + protein N-phospho-L-histidine.</text>
        <dbReference type="EC" id="2.7.13.3"/>
    </reaction>
</comment>
<feature type="region of interest" description="Disordered" evidence="7">
    <location>
        <begin position="1"/>
        <end position="23"/>
    </location>
</feature>
<dbReference type="InterPro" id="IPR013655">
    <property type="entry name" value="PAS_fold_3"/>
</dbReference>
<name>A0ABU1WLS6_9BURK</name>
<dbReference type="CDD" id="cd00082">
    <property type="entry name" value="HisKA"/>
    <property type="match status" value="1"/>
</dbReference>
<dbReference type="InterPro" id="IPR000700">
    <property type="entry name" value="PAS-assoc_C"/>
</dbReference>
<dbReference type="PANTHER" id="PTHR43304:SF1">
    <property type="entry name" value="PAC DOMAIN-CONTAINING PROTEIN"/>
    <property type="match status" value="1"/>
</dbReference>
<comment type="caution">
    <text evidence="10">The sequence shown here is derived from an EMBL/GenBank/DDBJ whole genome shotgun (WGS) entry which is preliminary data.</text>
</comment>
<dbReference type="InterPro" id="IPR004358">
    <property type="entry name" value="Sig_transdc_His_kin-like_C"/>
</dbReference>
<dbReference type="SUPFAM" id="SSF47384">
    <property type="entry name" value="Homodimeric domain of signal transducing histidine kinase"/>
    <property type="match status" value="1"/>
</dbReference>
<evidence type="ECO:0000256" key="1">
    <source>
        <dbReference type="ARBA" id="ARBA00000085"/>
    </source>
</evidence>
<dbReference type="Pfam" id="PF00512">
    <property type="entry name" value="HisKA"/>
    <property type="match status" value="1"/>
</dbReference>
<accession>A0ABU1WLS6</accession>
<dbReference type="InterPro" id="IPR036097">
    <property type="entry name" value="HisK_dim/P_sf"/>
</dbReference>
<evidence type="ECO:0000313" key="11">
    <source>
        <dbReference type="Proteomes" id="UP001265700"/>
    </source>
</evidence>
<dbReference type="Gene3D" id="1.10.287.130">
    <property type="match status" value="1"/>
</dbReference>